<dbReference type="Proteomes" id="UP000241912">
    <property type="component" value="Unassembled WGS sequence"/>
</dbReference>
<keyword evidence="2" id="KW-1185">Reference proteome</keyword>
<dbReference type="CDD" id="cd05560">
    <property type="entry name" value="Xcc1710_like"/>
    <property type="match status" value="1"/>
</dbReference>
<dbReference type="PANTHER" id="PTHR21192:SF2">
    <property type="entry name" value="NADH DEHYDROGENASE [UBIQUINONE] 1 ALPHA SUBCOMPLEX ASSEMBLY FACTOR 3"/>
    <property type="match status" value="1"/>
</dbReference>
<name>A0A2P7NTJ5_9PROT</name>
<proteinExistence type="predicted"/>
<dbReference type="EMBL" id="PXXU01000036">
    <property type="protein sequence ID" value="PSJ16794.1"/>
    <property type="molecule type" value="Genomic_DNA"/>
</dbReference>
<comment type="caution">
    <text evidence="1">The sequence shown here is derived from an EMBL/GenBank/DDBJ whole genome shotgun (WGS) entry which is preliminary data.</text>
</comment>
<dbReference type="Pfam" id="PF04430">
    <property type="entry name" value="DUF498"/>
    <property type="match status" value="1"/>
</dbReference>
<sequence length="122" mass="13793">MKLHLANFSHQYIFTGYGDGYVVINQIRYEKNLIVLPDKLIENWPVISVSELEIQHFEHLLPQAPEIIVLGTGISHKFPHHSLLSQVAKMGVGIEVMDTKACCRTYNILVEEGRRVAAALLI</sequence>
<reference evidence="1 2" key="1">
    <citation type="submission" date="2018-03" db="EMBL/GenBank/DDBJ databases">
        <title>Draft genome of Nitrosomonas supralitoralis APG5.</title>
        <authorList>
            <person name="Urakawa H."/>
            <person name="Lopez J.V."/>
        </authorList>
    </citation>
    <scope>NUCLEOTIDE SEQUENCE [LARGE SCALE GENOMIC DNA]</scope>
    <source>
        <strain evidence="1 2">APG5</strain>
    </source>
</reference>
<dbReference type="RefSeq" id="WP_106707434.1">
    <property type="nucleotide sequence ID" value="NZ_PXXU01000036.1"/>
</dbReference>
<protein>
    <recommendedName>
        <fullName evidence="3">Xcc1710-like domain-containing protein</fullName>
    </recommendedName>
</protein>
<accession>A0A2P7NTJ5</accession>
<evidence type="ECO:0000313" key="2">
    <source>
        <dbReference type="Proteomes" id="UP000241912"/>
    </source>
</evidence>
<gene>
    <name evidence="1" type="ORF">C7H79_11610</name>
</gene>
<dbReference type="InterPro" id="IPR007523">
    <property type="entry name" value="NDUFAF3/AAMDC"/>
</dbReference>
<organism evidence="1 2">
    <name type="scientific">Nitrosomonas supralitoralis</name>
    <dbReference type="NCBI Taxonomy" id="2116706"/>
    <lineage>
        <taxon>Bacteria</taxon>
        <taxon>Pseudomonadati</taxon>
        <taxon>Pseudomonadota</taxon>
        <taxon>Betaproteobacteria</taxon>
        <taxon>Nitrosomonadales</taxon>
        <taxon>Nitrosomonadaceae</taxon>
        <taxon>Nitrosomonas</taxon>
    </lineage>
</organism>
<dbReference type="PANTHER" id="PTHR21192">
    <property type="entry name" value="NUCLEAR PROTEIN E3-3"/>
    <property type="match status" value="1"/>
</dbReference>
<dbReference type="InterPro" id="IPR036748">
    <property type="entry name" value="MTH938-like_sf"/>
</dbReference>
<dbReference type="SUPFAM" id="SSF64076">
    <property type="entry name" value="MTH938-like"/>
    <property type="match status" value="1"/>
</dbReference>
<evidence type="ECO:0000313" key="1">
    <source>
        <dbReference type="EMBL" id="PSJ16794.1"/>
    </source>
</evidence>
<dbReference type="OrthoDB" id="9800373at2"/>
<dbReference type="Gene3D" id="3.40.1230.10">
    <property type="entry name" value="MTH938-like"/>
    <property type="match status" value="1"/>
</dbReference>
<evidence type="ECO:0008006" key="3">
    <source>
        <dbReference type="Google" id="ProtNLM"/>
    </source>
</evidence>
<dbReference type="AlphaFoldDB" id="A0A2P7NTJ5"/>